<comment type="caution">
    <text evidence="1">The sequence shown here is derived from an EMBL/GenBank/DDBJ whole genome shotgun (WGS) entry which is preliminary data.</text>
</comment>
<name>A0A9P4K247_9PLEO</name>
<gene>
    <name evidence="1" type="ORF">CC78DRAFT_584521</name>
</gene>
<keyword evidence="2" id="KW-1185">Reference proteome</keyword>
<protein>
    <submittedName>
        <fullName evidence="1">Uncharacterized protein</fullName>
    </submittedName>
</protein>
<dbReference type="OrthoDB" id="3660784at2759"/>
<dbReference type="EMBL" id="ML986674">
    <property type="protein sequence ID" value="KAF2260738.1"/>
    <property type="molecule type" value="Genomic_DNA"/>
</dbReference>
<evidence type="ECO:0000313" key="2">
    <source>
        <dbReference type="Proteomes" id="UP000800093"/>
    </source>
</evidence>
<reference evidence="2" key="1">
    <citation type="journal article" date="2020" name="Stud. Mycol.">
        <title>101 Dothideomycetes genomes: A test case for predicting lifestyles and emergence of pathogens.</title>
        <authorList>
            <person name="Haridas S."/>
            <person name="Albert R."/>
            <person name="Binder M."/>
            <person name="Bloem J."/>
            <person name="LaButti K."/>
            <person name="Salamov A."/>
            <person name="Andreopoulos B."/>
            <person name="Baker S."/>
            <person name="Barry K."/>
            <person name="Bills G."/>
            <person name="Bluhm B."/>
            <person name="Cannon C."/>
            <person name="Castanera R."/>
            <person name="Culley D."/>
            <person name="Daum C."/>
            <person name="Ezra D."/>
            <person name="Gonzalez J."/>
            <person name="Henrissat B."/>
            <person name="Kuo A."/>
            <person name="Liang C."/>
            <person name="Lipzen A."/>
            <person name="Lutzoni F."/>
            <person name="Magnuson J."/>
            <person name="Mondo S."/>
            <person name="Nolan M."/>
            <person name="Ohm R."/>
            <person name="Pangilinan J."/>
            <person name="Park H.-J."/>
            <person name="Ramirez L."/>
            <person name="Alfaro M."/>
            <person name="Sun H."/>
            <person name="Tritt A."/>
            <person name="Yoshinaga Y."/>
            <person name="Zwiers L.-H."/>
            <person name="Turgeon B."/>
            <person name="Goodwin S."/>
            <person name="Spatafora J."/>
            <person name="Crous P."/>
            <person name="Grigoriev I."/>
        </authorList>
    </citation>
    <scope>NUCLEOTIDE SEQUENCE [LARGE SCALE GENOMIC DNA]</scope>
    <source>
        <strain evidence="2">CBS 304.66</strain>
    </source>
</reference>
<dbReference type="AlphaFoldDB" id="A0A9P4K247"/>
<proteinExistence type="predicted"/>
<accession>A0A9P4K247</accession>
<dbReference type="Proteomes" id="UP000800093">
    <property type="component" value="Unassembled WGS sequence"/>
</dbReference>
<organism evidence="1 2">
    <name type="scientific">Lojkania enalia</name>
    <dbReference type="NCBI Taxonomy" id="147567"/>
    <lineage>
        <taxon>Eukaryota</taxon>
        <taxon>Fungi</taxon>
        <taxon>Dikarya</taxon>
        <taxon>Ascomycota</taxon>
        <taxon>Pezizomycotina</taxon>
        <taxon>Dothideomycetes</taxon>
        <taxon>Pleosporomycetidae</taxon>
        <taxon>Pleosporales</taxon>
        <taxon>Pleosporales incertae sedis</taxon>
        <taxon>Lojkania</taxon>
    </lineage>
</organism>
<evidence type="ECO:0000313" key="1">
    <source>
        <dbReference type="EMBL" id="KAF2260738.1"/>
    </source>
</evidence>
<sequence>MSSDSAVGDALQQLAGAVREMTPLGAKTIPKNPERFNLLARPYRYGQSTCSVCKYPGHQCSSVRNAGKNGPCRNAIMSTVGFWEDVSAHIAALYQSHQRFADAIKKNVATYDMRLDNSAQIGGSIEEVIVNCLTRNYLKFQSHFAGIRPKAAAILDKNDYARYEGVTHRLNEFLLHGSSLSDLFERSIANLQ</sequence>